<comment type="caution">
    <text evidence="2">The sequence shown here is derived from an EMBL/GenBank/DDBJ whole genome shotgun (WGS) entry which is preliminary data.</text>
</comment>
<dbReference type="Proteomes" id="UP000266861">
    <property type="component" value="Unassembled WGS sequence"/>
</dbReference>
<evidence type="ECO:0000256" key="1">
    <source>
        <dbReference type="SAM" id="MobiDB-lite"/>
    </source>
</evidence>
<sequence length="180" mass="21279">MPRGNPKELIITRSKKVNKGKKRKTLRRIMKNSTNQVTKRILPKSPQQPEWKKLKTLNAPPTTSFVDNLMRRNETTMEMIKVLPLRKQTTKWSYTKKEKKLGEEKLTRKKIPRLPRINDDNDAYEEFGEDLLHSIPLPYNNNNHYGLSNNTNGEYENSSRQQSRFPNYEDDQRPRETKAP</sequence>
<feature type="compositionally biased region" description="Polar residues" evidence="1">
    <location>
        <begin position="153"/>
        <end position="165"/>
    </location>
</feature>
<proteinExistence type="predicted"/>
<feature type="compositionally biased region" description="Basic and acidic residues" evidence="1">
    <location>
        <begin position="170"/>
        <end position="180"/>
    </location>
</feature>
<evidence type="ECO:0000313" key="3">
    <source>
        <dbReference type="Proteomes" id="UP000266861"/>
    </source>
</evidence>
<keyword evidence="3" id="KW-1185">Reference proteome</keyword>
<organism evidence="2 3">
    <name type="scientific">Diversispora epigaea</name>
    <dbReference type="NCBI Taxonomy" id="1348612"/>
    <lineage>
        <taxon>Eukaryota</taxon>
        <taxon>Fungi</taxon>
        <taxon>Fungi incertae sedis</taxon>
        <taxon>Mucoromycota</taxon>
        <taxon>Glomeromycotina</taxon>
        <taxon>Glomeromycetes</taxon>
        <taxon>Diversisporales</taxon>
        <taxon>Diversisporaceae</taxon>
        <taxon>Diversispora</taxon>
    </lineage>
</organism>
<feature type="compositionally biased region" description="Low complexity" evidence="1">
    <location>
        <begin position="140"/>
        <end position="152"/>
    </location>
</feature>
<accession>A0A397HTU2</accession>
<protein>
    <submittedName>
        <fullName evidence="2">Uncharacterized protein</fullName>
    </submittedName>
</protein>
<feature type="region of interest" description="Disordered" evidence="1">
    <location>
        <begin position="137"/>
        <end position="180"/>
    </location>
</feature>
<dbReference type="AlphaFoldDB" id="A0A397HTU2"/>
<evidence type="ECO:0000313" key="2">
    <source>
        <dbReference type="EMBL" id="RHZ65388.1"/>
    </source>
</evidence>
<gene>
    <name evidence="2" type="ORF">Glove_316g3</name>
</gene>
<reference evidence="2 3" key="1">
    <citation type="submission" date="2018-08" db="EMBL/GenBank/DDBJ databases">
        <title>Genome and evolution of the arbuscular mycorrhizal fungus Diversispora epigaea (formerly Glomus versiforme) and its bacterial endosymbionts.</title>
        <authorList>
            <person name="Sun X."/>
            <person name="Fei Z."/>
            <person name="Harrison M."/>
        </authorList>
    </citation>
    <scope>NUCLEOTIDE SEQUENCE [LARGE SCALE GENOMIC DNA]</scope>
    <source>
        <strain evidence="2 3">IT104</strain>
    </source>
</reference>
<name>A0A397HTU2_9GLOM</name>
<dbReference type="EMBL" id="PQFF01000289">
    <property type="protein sequence ID" value="RHZ65388.1"/>
    <property type="molecule type" value="Genomic_DNA"/>
</dbReference>